<evidence type="ECO:0000313" key="2">
    <source>
        <dbReference type="EMBL" id="KAJ3429674.1"/>
    </source>
</evidence>
<evidence type="ECO:0000256" key="1">
    <source>
        <dbReference type="SAM" id="MobiDB-lite"/>
    </source>
</evidence>
<accession>A0AAV7YJM6</accession>
<dbReference type="AlphaFoldDB" id="A0AAV7YJM6"/>
<dbReference type="EMBL" id="JANTQA010000057">
    <property type="protein sequence ID" value="KAJ3429674.1"/>
    <property type="molecule type" value="Genomic_DNA"/>
</dbReference>
<dbReference type="Proteomes" id="UP001146793">
    <property type="component" value="Unassembled WGS sequence"/>
</dbReference>
<feature type="region of interest" description="Disordered" evidence="1">
    <location>
        <begin position="68"/>
        <end position="110"/>
    </location>
</feature>
<comment type="caution">
    <text evidence="2">The sequence shown here is derived from an EMBL/GenBank/DDBJ whole genome shotgun (WGS) entry which is preliminary data.</text>
</comment>
<sequence>MMSSQFTDQNTKLQLCLALLDLGSQRYLGKQKIGKSMQSHKQEEKHKQYSSNFENLYFLANLHLKPRKTTTRRGKKVNQIQAKIGNPQEKKKNQISKKQQDEPSITENQLSDFLNRKPKPSWGERIEFFYMYNPRYIIGWQKGLATSLAKRRDSLKPSKIIVNKKILVKVATLACTTNTKKEFLKFYKSTSRGIEEFLKRLSYIRQTRYERKKLVFVLTQK</sequence>
<name>A0AAV7YJM6_9EUKA</name>
<gene>
    <name evidence="2" type="ORF">M0812_25032</name>
</gene>
<proteinExistence type="predicted"/>
<reference evidence="2" key="1">
    <citation type="submission" date="2022-08" db="EMBL/GenBank/DDBJ databases">
        <title>Novel sulphate-reducing endosymbionts in the free-living metamonad Anaeramoeba.</title>
        <authorList>
            <person name="Jerlstrom-Hultqvist J."/>
            <person name="Cepicka I."/>
            <person name="Gallot-Lavallee L."/>
            <person name="Salas-Leiva D."/>
            <person name="Curtis B.A."/>
            <person name="Zahonova K."/>
            <person name="Pipaliya S."/>
            <person name="Dacks J."/>
            <person name="Roger A.J."/>
        </authorList>
    </citation>
    <scope>NUCLEOTIDE SEQUENCE</scope>
    <source>
        <strain evidence="2">Busselton2</strain>
    </source>
</reference>
<organism evidence="2 3">
    <name type="scientific">Anaeramoeba flamelloides</name>
    <dbReference type="NCBI Taxonomy" id="1746091"/>
    <lineage>
        <taxon>Eukaryota</taxon>
        <taxon>Metamonada</taxon>
        <taxon>Anaeramoebidae</taxon>
        <taxon>Anaeramoeba</taxon>
    </lineage>
</organism>
<protein>
    <submittedName>
        <fullName evidence="2">Uncharacterized protein</fullName>
    </submittedName>
</protein>
<evidence type="ECO:0000313" key="3">
    <source>
        <dbReference type="Proteomes" id="UP001146793"/>
    </source>
</evidence>